<name>A0ABQ2KK66_9NOCA</name>
<feature type="domain" description="TY-Chap N-terminal" evidence="1">
    <location>
        <begin position="2"/>
        <end position="122"/>
    </location>
</feature>
<evidence type="ECO:0000259" key="1">
    <source>
        <dbReference type="Pfam" id="PF22552"/>
    </source>
</evidence>
<sequence length="146" mass="15832">MTDWSAFAAALAGQLAVLSAGSVLIIHESRTESPRYAQFRQLDTMLSAELAGEPALDESLRAGPTGIRMITDAGWQPPEDGLPGNWWIDTPWPATPARYRTVAAMVVTGLRDGFGIATPDALTYRAWDESSGNRPLDLPLLRLPRA</sequence>
<evidence type="ECO:0000313" key="3">
    <source>
        <dbReference type="Proteomes" id="UP000658127"/>
    </source>
</evidence>
<proteinExistence type="predicted"/>
<dbReference type="RefSeq" id="WP_189030519.1">
    <property type="nucleotide sequence ID" value="NZ_BMNE01000004.1"/>
</dbReference>
<protein>
    <recommendedName>
        <fullName evidence="1">TY-Chap N-terminal domain-containing protein</fullName>
    </recommendedName>
</protein>
<dbReference type="EMBL" id="BMNE01000004">
    <property type="protein sequence ID" value="GGN85897.1"/>
    <property type="molecule type" value="Genomic_DNA"/>
</dbReference>
<keyword evidence="3" id="KW-1185">Reference proteome</keyword>
<dbReference type="InterPro" id="IPR054344">
    <property type="entry name" value="TY-Chap_N"/>
</dbReference>
<dbReference type="Pfam" id="PF22552">
    <property type="entry name" value="TY-Chap3"/>
    <property type="match status" value="1"/>
</dbReference>
<dbReference type="Proteomes" id="UP000658127">
    <property type="component" value="Unassembled WGS sequence"/>
</dbReference>
<reference evidence="3" key="1">
    <citation type="journal article" date="2019" name="Int. J. Syst. Evol. Microbiol.">
        <title>The Global Catalogue of Microorganisms (GCM) 10K type strain sequencing project: providing services to taxonomists for standard genome sequencing and annotation.</title>
        <authorList>
            <consortium name="The Broad Institute Genomics Platform"/>
            <consortium name="The Broad Institute Genome Sequencing Center for Infectious Disease"/>
            <person name="Wu L."/>
            <person name="Ma J."/>
        </authorList>
    </citation>
    <scope>NUCLEOTIDE SEQUENCE [LARGE SCALE GENOMIC DNA]</scope>
    <source>
        <strain evidence="3">CGMCC 4.7329</strain>
    </source>
</reference>
<gene>
    <name evidence="2" type="ORF">GCM10011610_40620</name>
</gene>
<organism evidence="2 3">
    <name type="scientific">Nocardia rhizosphaerihabitans</name>
    <dbReference type="NCBI Taxonomy" id="1691570"/>
    <lineage>
        <taxon>Bacteria</taxon>
        <taxon>Bacillati</taxon>
        <taxon>Actinomycetota</taxon>
        <taxon>Actinomycetes</taxon>
        <taxon>Mycobacteriales</taxon>
        <taxon>Nocardiaceae</taxon>
        <taxon>Nocardia</taxon>
    </lineage>
</organism>
<evidence type="ECO:0000313" key="2">
    <source>
        <dbReference type="EMBL" id="GGN85897.1"/>
    </source>
</evidence>
<accession>A0ABQ2KK66</accession>
<comment type="caution">
    <text evidence="2">The sequence shown here is derived from an EMBL/GenBank/DDBJ whole genome shotgun (WGS) entry which is preliminary data.</text>
</comment>